<dbReference type="PANTHER" id="PTHR33371:SF4">
    <property type="entry name" value="INTERMEMBRANE PHOSPHOLIPID TRANSPORT SYSTEM BINDING PROTEIN MLAD"/>
    <property type="match status" value="1"/>
</dbReference>
<protein>
    <recommendedName>
        <fullName evidence="2">Mce/MlaD domain-containing protein</fullName>
    </recommendedName>
</protein>
<dbReference type="PANTHER" id="PTHR33371">
    <property type="entry name" value="INTERMEMBRANE PHOSPHOLIPID TRANSPORT SYSTEM BINDING PROTEIN MLAD-RELATED"/>
    <property type="match status" value="1"/>
</dbReference>
<evidence type="ECO:0000259" key="2">
    <source>
        <dbReference type="Pfam" id="PF02470"/>
    </source>
</evidence>
<evidence type="ECO:0000256" key="1">
    <source>
        <dbReference type="SAM" id="Phobius"/>
    </source>
</evidence>
<dbReference type="eggNOG" id="COG1463">
    <property type="taxonomic scope" value="Bacteria"/>
</dbReference>
<keyword evidence="1" id="KW-1133">Transmembrane helix</keyword>
<dbReference type="EMBL" id="CP003742">
    <property type="protein sequence ID" value="AGI72566.1"/>
    <property type="molecule type" value="Genomic_DNA"/>
</dbReference>
<feature type="domain" description="Mce/MlaD" evidence="2">
    <location>
        <begin position="45"/>
        <end position="120"/>
    </location>
</feature>
<feature type="transmembrane region" description="Helical" evidence="1">
    <location>
        <begin position="14"/>
        <end position="37"/>
    </location>
</feature>
<proteinExistence type="predicted"/>
<dbReference type="HOGENOM" id="CLU_107027_1_0_5"/>
<dbReference type="AlphaFoldDB" id="M9RQ62"/>
<dbReference type="STRING" id="391616.OA238_c25140"/>
<dbReference type="InterPro" id="IPR003399">
    <property type="entry name" value="Mce/MlaD"/>
</dbReference>
<gene>
    <name evidence="3" type="ORF">OA238_c25140</name>
</gene>
<sequence>MDAGINMRENTTEVVVGGAVLAVALGFLWFIGSATGLGGSTSGMDLKANFRSAEGVSVGTDIRLAGVSVGTVSGLDLNIETYRADAIFAIDQGILIPDDSGAVVASEGLLGGTFVEIVPGGSFEMFVDGGLIQDTQGAVSLIQLLMKFVGGDEA</sequence>
<organism evidence="3 4">
    <name type="scientific">Octadecabacter arcticus 238</name>
    <dbReference type="NCBI Taxonomy" id="391616"/>
    <lineage>
        <taxon>Bacteria</taxon>
        <taxon>Pseudomonadati</taxon>
        <taxon>Pseudomonadota</taxon>
        <taxon>Alphaproteobacteria</taxon>
        <taxon>Rhodobacterales</taxon>
        <taxon>Roseobacteraceae</taxon>
        <taxon>Octadecabacter</taxon>
    </lineage>
</organism>
<evidence type="ECO:0000313" key="4">
    <source>
        <dbReference type="Proteomes" id="UP000004688"/>
    </source>
</evidence>
<name>M9RQ62_9RHOB</name>
<reference evidence="3 4" key="1">
    <citation type="journal article" date="2013" name="PLoS ONE">
        <title>Poles Apart: Arctic and Antarctic Octadecabacter strains Share High Genome Plasticity and a New Type of Xanthorhodopsin.</title>
        <authorList>
            <person name="Vollmers J."/>
            <person name="Voget S."/>
            <person name="Dietrich S."/>
            <person name="Gollnow K."/>
            <person name="Smits M."/>
            <person name="Meyer K."/>
            <person name="Brinkhoff T."/>
            <person name="Simon M."/>
            <person name="Daniel R."/>
        </authorList>
    </citation>
    <scope>NUCLEOTIDE SEQUENCE [LARGE SCALE GENOMIC DNA]</scope>
    <source>
        <strain evidence="3 4">238</strain>
    </source>
</reference>
<keyword evidence="1" id="KW-0472">Membrane</keyword>
<dbReference type="InterPro" id="IPR052336">
    <property type="entry name" value="MlaD_Phospholipid_Transporter"/>
</dbReference>
<keyword evidence="1" id="KW-0812">Transmembrane</keyword>
<keyword evidence="4" id="KW-1185">Reference proteome</keyword>
<accession>M9RQ62</accession>
<evidence type="ECO:0000313" key="3">
    <source>
        <dbReference type="EMBL" id="AGI72566.1"/>
    </source>
</evidence>
<dbReference type="KEGG" id="oar:OA238_c25140"/>
<dbReference type="Pfam" id="PF02470">
    <property type="entry name" value="MlaD"/>
    <property type="match status" value="1"/>
</dbReference>
<dbReference type="Proteomes" id="UP000004688">
    <property type="component" value="Chromosome"/>
</dbReference>